<dbReference type="Proteomes" id="UP000063308">
    <property type="component" value="Chromosome"/>
</dbReference>
<organism evidence="2 3">
    <name type="scientific">Bradyrhizobium diazoefficiens</name>
    <dbReference type="NCBI Taxonomy" id="1355477"/>
    <lineage>
        <taxon>Bacteria</taxon>
        <taxon>Pseudomonadati</taxon>
        <taxon>Pseudomonadota</taxon>
        <taxon>Alphaproteobacteria</taxon>
        <taxon>Hyphomicrobiales</taxon>
        <taxon>Nitrobacteraceae</taxon>
        <taxon>Bradyrhizobium</taxon>
    </lineage>
</organism>
<keyword evidence="1" id="KW-0812">Transmembrane</keyword>
<keyword evidence="1" id="KW-0472">Membrane</keyword>
<evidence type="ECO:0000256" key="1">
    <source>
        <dbReference type="SAM" id="Phobius"/>
    </source>
</evidence>
<sequence>MPVSVATNFDFFQEIAVRTILILLGVWILINVLFVVIMIPPRKSHRRQTGTLAPVPIDQNGYPFEEPEKLLLRHVIISIAMGAFFSLAPPLIEAVESIKRRIRKRRA</sequence>
<gene>
    <name evidence="2" type="ORF">NK6_8557</name>
</gene>
<evidence type="ECO:0000313" key="2">
    <source>
        <dbReference type="EMBL" id="BAR61706.1"/>
    </source>
</evidence>
<evidence type="ECO:0000313" key="3">
    <source>
        <dbReference type="Proteomes" id="UP000063308"/>
    </source>
</evidence>
<name>A0A0E4FY76_9BRAD</name>
<accession>A0A0E4FY76</accession>
<dbReference type="AlphaFoldDB" id="A0A0E4FY76"/>
<proteinExistence type="predicted"/>
<dbReference type="EMBL" id="AP014685">
    <property type="protein sequence ID" value="BAR61706.1"/>
    <property type="molecule type" value="Genomic_DNA"/>
</dbReference>
<protein>
    <submittedName>
        <fullName evidence="2">Uncharacterized protein</fullName>
    </submittedName>
</protein>
<keyword evidence="1" id="KW-1133">Transmembrane helix</keyword>
<feature type="transmembrane region" description="Helical" evidence="1">
    <location>
        <begin position="20"/>
        <end position="39"/>
    </location>
</feature>
<reference evidence="2 3" key="1">
    <citation type="submission" date="2014-11" db="EMBL/GenBank/DDBJ databases">
        <title>Symbiosis island explosion on the genome of extra-slow-growing strains of soybean bradyrhizobia with massive insertion sequences.</title>
        <authorList>
            <person name="Iida T."/>
            <person name="Minamisawa K."/>
        </authorList>
    </citation>
    <scope>NUCLEOTIDE SEQUENCE [LARGE SCALE GENOMIC DNA]</scope>
    <source>
        <strain evidence="2 3">NK6</strain>
    </source>
</reference>